<sequence>MADESIVADDNEPGGDGWTLGKLARDLGRRIPLYCFEKLLVNGREKIPTVSIPNGIDQRAFPVYKRYTRMGSLNMADTIVKAVTDRQQPNGFRIKGERIRLDTEADDLADSLDLWNTVDRVCDDVAKYGSGYVLVSPDKTNANKPEIDYASPWSCNMSDNETAGCVYSHDPVENKERLILFRLTESDAGQRSVYYRIAEREHERTLVAPTDEDEVQRIGDTYDTDNPEYWEPGSDWQWAGEPISQGMDYALANNHIPLYRGGPEGYVSQVSPHIPTILRIDQGIFDRMCIVTMQAFRQRAIKGLKRMTYRKTDPQVQAGMATEGQPIQYDSLFAMSPAALWLLPDDCEVWESQITDFRPFLEAESNDIKHLATASRTPVDVLSPDVAGSAAGANLKHEQLVAKVNKLNQRIGKMFSQALRMALTLNGDKQAAERTYEMTWLPPEPRDWMSLGEAYSKIKGGLPTKTIWRLVFGLNDQEMADAEQDLQDAAFQQALANETVALNAKTAEQTAGTLPDELASMPDGDMFDDGFEDSDG</sequence>
<evidence type="ECO:0000256" key="1">
    <source>
        <dbReference type="SAM" id="MobiDB-lite"/>
    </source>
</evidence>
<evidence type="ECO:0000313" key="2">
    <source>
        <dbReference type="EMBL" id="QAY33101.1"/>
    </source>
</evidence>
<evidence type="ECO:0008006" key="4">
    <source>
        <dbReference type="Google" id="ProtNLM"/>
    </source>
</evidence>
<name>A0A4P6DSX8_9BIFI</name>
<evidence type="ECO:0000313" key="3">
    <source>
        <dbReference type="Proteomes" id="UP000293589"/>
    </source>
</evidence>
<dbReference type="Proteomes" id="UP000293589">
    <property type="component" value="Chromosome"/>
</dbReference>
<feature type="compositionally biased region" description="Acidic residues" evidence="1">
    <location>
        <begin position="525"/>
        <end position="536"/>
    </location>
</feature>
<gene>
    <name evidence="2" type="ORF">ESN35_06560</name>
</gene>
<dbReference type="EMBL" id="CP035464">
    <property type="protein sequence ID" value="QAY33101.1"/>
    <property type="molecule type" value="Genomic_DNA"/>
</dbReference>
<dbReference type="RefSeq" id="WP_129237583.1">
    <property type="nucleotide sequence ID" value="NZ_CP035464.1"/>
</dbReference>
<organism evidence="2 3">
    <name type="scientific">Bifidobacterium pullorum subsp. gallinarum</name>
    <dbReference type="NCBI Taxonomy" id="78344"/>
    <lineage>
        <taxon>Bacteria</taxon>
        <taxon>Bacillati</taxon>
        <taxon>Actinomycetota</taxon>
        <taxon>Actinomycetes</taxon>
        <taxon>Bifidobacteriales</taxon>
        <taxon>Bifidobacteriaceae</taxon>
        <taxon>Bifidobacterium</taxon>
    </lineage>
</organism>
<accession>A0A4P6DSX8</accession>
<proteinExistence type="predicted"/>
<dbReference type="AlphaFoldDB" id="A0A4P6DSX8"/>
<reference evidence="2 3" key="1">
    <citation type="submission" date="2019-01" db="EMBL/GenBank/DDBJ databases">
        <title>Complete genome sequence of Bifidobacterium gallinarum CACC 514.</title>
        <authorList>
            <person name="Jung M."/>
        </authorList>
    </citation>
    <scope>NUCLEOTIDE SEQUENCE [LARGE SCALE GENOMIC DNA]</scope>
    <source>
        <strain evidence="2 3">CACC 514</strain>
    </source>
</reference>
<feature type="region of interest" description="Disordered" evidence="1">
    <location>
        <begin position="507"/>
        <end position="536"/>
    </location>
</feature>
<protein>
    <recommendedName>
        <fullName evidence="4">Phage portal protein</fullName>
    </recommendedName>
</protein>
<dbReference type="KEGG" id="bgx:ESN35_06560"/>